<evidence type="ECO:0000256" key="2">
    <source>
        <dbReference type="ARBA" id="ARBA00022801"/>
    </source>
</evidence>
<dbReference type="CDD" id="cd00085">
    <property type="entry name" value="HNHc"/>
    <property type="match status" value="1"/>
</dbReference>
<comment type="caution">
    <text evidence="6">The sequence shown here is derived from an EMBL/GenBank/DDBJ whole genome shotgun (WGS) entry which is preliminary data.</text>
</comment>
<protein>
    <recommendedName>
        <fullName evidence="4">Putative HNH nuclease YajD</fullName>
    </recommendedName>
</protein>
<dbReference type="PANTHER" id="PTHR41286">
    <property type="entry name" value="HNH NUCLEASE YAJD-RELATED"/>
    <property type="match status" value="1"/>
</dbReference>
<dbReference type="AlphaFoldDB" id="A0A072NRS1"/>
<evidence type="ECO:0000313" key="6">
    <source>
        <dbReference type="EMBL" id="KEF40126.1"/>
    </source>
</evidence>
<organism evidence="6 7">
    <name type="scientific">Schinkia azotoformans MEV2011</name>
    <dbReference type="NCBI Taxonomy" id="1348973"/>
    <lineage>
        <taxon>Bacteria</taxon>
        <taxon>Bacillati</taxon>
        <taxon>Bacillota</taxon>
        <taxon>Bacilli</taxon>
        <taxon>Bacillales</taxon>
        <taxon>Bacillaceae</taxon>
        <taxon>Calidifontibacillus/Schinkia group</taxon>
        <taxon>Schinkia</taxon>
    </lineage>
</organism>
<sequence>MNEYKTREQKRKFYDSGKWKQLREEVKKRDNYECQECKRQGLVFIDTYEYSESAKRKKIKLVVDHIKELEDHPELALEIDNLETLCVKCHNIKHDRWFEGKKNKWQHDERW</sequence>
<accession>A0A072NRS1</accession>
<keyword evidence="2" id="KW-0378">Hydrolase</keyword>
<reference evidence="6 7" key="1">
    <citation type="submission" date="2014-04" db="EMBL/GenBank/DDBJ databases">
        <title>Draft genome sequence of Bacillus azotoformans MEV2011, a (co-) denitrifying strain unable to grow in the presence of oxygen.</title>
        <authorList>
            <person name="Nielsen M."/>
            <person name="Schreiber L."/>
            <person name="Finster K."/>
            <person name="Schramm A."/>
        </authorList>
    </citation>
    <scope>NUCLEOTIDE SEQUENCE [LARGE SCALE GENOMIC DNA]</scope>
    <source>
        <strain evidence="6 7">MEV2011</strain>
    </source>
</reference>
<evidence type="ECO:0000259" key="5">
    <source>
        <dbReference type="SMART" id="SM00507"/>
    </source>
</evidence>
<dbReference type="GO" id="GO:0003676">
    <property type="term" value="F:nucleic acid binding"/>
    <property type="evidence" value="ECO:0007669"/>
    <property type="project" value="InterPro"/>
</dbReference>
<dbReference type="GO" id="GO:0004519">
    <property type="term" value="F:endonuclease activity"/>
    <property type="evidence" value="ECO:0007669"/>
    <property type="project" value="UniProtKB-KW"/>
</dbReference>
<keyword evidence="1" id="KW-0540">Nuclease</keyword>
<proteinExistence type="inferred from homology"/>
<keyword evidence="6" id="KW-0255">Endonuclease</keyword>
<comment type="similarity">
    <text evidence="3">Belongs to the HNH nuclease family.</text>
</comment>
<dbReference type="RefSeq" id="WP_035192450.1">
    <property type="nucleotide sequence ID" value="NZ_JJRY01000001.1"/>
</dbReference>
<dbReference type="GO" id="GO:0005829">
    <property type="term" value="C:cytosol"/>
    <property type="evidence" value="ECO:0007669"/>
    <property type="project" value="TreeGrafter"/>
</dbReference>
<dbReference type="GO" id="GO:0008270">
    <property type="term" value="F:zinc ion binding"/>
    <property type="evidence" value="ECO:0007669"/>
    <property type="project" value="InterPro"/>
</dbReference>
<dbReference type="Pfam" id="PF01844">
    <property type="entry name" value="HNH"/>
    <property type="match status" value="1"/>
</dbReference>
<dbReference type="GO" id="GO:0016787">
    <property type="term" value="F:hydrolase activity"/>
    <property type="evidence" value="ECO:0007669"/>
    <property type="project" value="UniProtKB-KW"/>
</dbReference>
<dbReference type="PANTHER" id="PTHR41286:SF1">
    <property type="entry name" value="HNH NUCLEASE YAJD-RELATED"/>
    <property type="match status" value="1"/>
</dbReference>
<dbReference type="SMART" id="SM00507">
    <property type="entry name" value="HNHc"/>
    <property type="match status" value="1"/>
</dbReference>
<dbReference type="OrthoDB" id="9811997at2"/>
<feature type="domain" description="HNH nuclease" evidence="5">
    <location>
        <begin position="21"/>
        <end position="91"/>
    </location>
</feature>
<dbReference type="PATRIC" id="fig|1348973.3.peg.136"/>
<evidence type="ECO:0000256" key="4">
    <source>
        <dbReference type="ARBA" id="ARBA00040194"/>
    </source>
</evidence>
<evidence type="ECO:0000313" key="7">
    <source>
        <dbReference type="Proteomes" id="UP000027936"/>
    </source>
</evidence>
<dbReference type="Gene3D" id="1.10.30.50">
    <property type="match status" value="1"/>
</dbReference>
<dbReference type="InterPro" id="IPR003615">
    <property type="entry name" value="HNH_nuc"/>
</dbReference>
<dbReference type="Proteomes" id="UP000027936">
    <property type="component" value="Unassembled WGS sequence"/>
</dbReference>
<gene>
    <name evidence="6" type="ORF">M670_00141</name>
</gene>
<name>A0A072NRS1_SCHAZ</name>
<evidence type="ECO:0000256" key="1">
    <source>
        <dbReference type="ARBA" id="ARBA00022722"/>
    </source>
</evidence>
<evidence type="ECO:0000256" key="3">
    <source>
        <dbReference type="ARBA" id="ARBA00038412"/>
    </source>
</evidence>
<dbReference type="EMBL" id="JJRY01000001">
    <property type="protein sequence ID" value="KEF40126.1"/>
    <property type="molecule type" value="Genomic_DNA"/>
</dbReference>
<dbReference type="InterPro" id="IPR002711">
    <property type="entry name" value="HNH"/>
</dbReference>